<comment type="caution">
    <text evidence="3">The sequence shown here is derived from an EMBL/GenBank/DDBJ whole genome shotgun (WGS) entry which is preliminary data.</text>
</comment>
<evidence type="ECO:0000256" key="1">
    <source>
        <dbReference type="SAM" id="SignalP"/>
    </source>
</evidence>
<dbReference type="Pfam" id="PF00059">
    <property type="entry name" value="Lectin_C"/>
    <property type="match status" value="2"/>
</dbReference>
<dbReference type="SMART" id="SM00034">
    <property type="entry name" value="CLECT"/>
    <property type="match status" value="2"/>
</dbReference>
<keyword evidence="1" id="KW-0732">Signal</keyword>
<proteinExistence type="predicted"/>
<dbReference type="EMBL" id="CATQJA010002384">
    <property type="protein sequence ID" value="CAJ0570544.1"/>
    <property type="molecule type" value="Genomic_DNA"/>
</dbReference>
<dbReference type="Proteomes" id="UP001177023">
    <property type="component" value="Unassembled WGS sequence"/>
</dbReference>
<dbReference type="PANTHER" id="PTHR22803">
    <property type="entry name" value="MANNOSE, PHOSPHOLIPASE, LECTIN RECEPTOR RELATED"/>
    <property type="match status" value="1"/>
</dbReference>
<dbReference type="InterPro" id="IPR001304">
    <property type="entry name" value="C-type_lectin-like"/>
</dbReference>
<accession>A0AA36CLH5</accession>
<feature type="domain" description="C-type lectin" evidence="2">
    <location>
        <begin position="36"/>
        <end position="148"/>
    </location>
</feature>
<name>A0AA36CLH5_9BILA</name>
<evidence type="ECO:0000259" key="2">
    <source>
        <dbReference type="PROSITE" id="PS50041"/>
    </source>
</evidence>
<feature type="non-terminal residue" evidence="3">
    <location>
        <position position="319"/>
    </location>
</feature>
<feature type="chain" id="PRO_5041415369" description="C-type lectin domain-containing protein" evidence="1">
    <location>
        <begin position="27"/>
        <end position="319"/>
    </location>
</feature>
<gene>
    <name evidence="3" type="ORF">MSPICULIGERA_LOCUS8981</name>
</gene>
<dbReference type="InterPro" id="IPR050111">
    <property type="entry name" value="C-type_lectin/snaclec_domain"/>
</dbReference>
<evidence type="ECO:0000313" key="4">
    <source>
        <dbReference type="Proteomes" id="UP001177023"/>
    </source>
</evidence>
<evidence type="ECO:0000313" key="3">
    <source>
        <dbReference type="EMBL" id="CAJ0570544.1"/>
    </source>
</evidence>
<reference evidence="3" key="1">
    <citation type="submission" date="2023-06" db="EMBL/GenBank/DDBJ databases">
        <authorList>
            <person name="Delattre M."/>
        </authorList>
    </citation>
    <scope>NUCLEOTIDE SEQUENCE</scope>
    <source>
        <strain evidence="3">AF72</strain>
    </source>
</reference>
<dbReference type="PROSITE" id="PS50041">
    <property type="entry name" value="C_TYPE_LECTIN_2"/>
    <property type="match status" value="2"/>
</dbReference>
<dbReference type="InterPro" id="IPR016186">
    <property type="entry name" value="C-type_lectin-like/link_sf"/>
</dbReference>
<sequence>MRQRICTLKAMLHLLAIFSLTWVTTANYCPGGAYLYQDQCYIQAYSGKSSFDHQLGQPICELMGGRLAQPGNALENQIAANIGGPRAHLGVRRFNGTWRYADGTTLTYQKWANGTADDGKNCAAYSSGGGDSSWYPVDCMEQIPSICTFPSRTLFECPAGWSYNRFTDFCYYAPPSDFSVIGTITMEDAELRCQRMNANLVSIHSEAENDFVFDLVGLAFQRGNYLDSCVSEGPRYVIGYNGTEGEPEAQWTDGSPMIVKLTRVLGAHSYGISYACKADHGSVWLPSYQGDMFGGYICKIKPTAPFHPKPAVNHEKRTI</sequence>
<keyword evidence="4" id="KW-1185">Reference proteome</keyword>
<feature type="domain" description="C-type lectin" evidence="2">
    <location>
        <begin position="166"/>
        <end position="284"/>
    </location>
</feature>
<dbReference type="InterPro" id="IPR016187">
    <property type="entry name" value="CTDL_fold"/>
</dbReference>
<feature type="signal peptide" evidence="1">
    <location>
        <begin position="1"/>
        <end position="26"/>
    </location>
</feature>
<dbReference type="SUPFAM" id="SSF56436">
    <property type="entry name" value="C-type lectin-like"/>
    <property type="match status" value="2"/>
</dbReference>
<organism evidence="3 4">
    <name type="scientific">Mesorhabditis spiculigera</name>
    <dbReference type="NCBI Taxonomy" id="96644"/>
    <lineage>
        <taxon>Eukaryota</taxon>
        <taxon>Metazoa</taxon>
        <taxon>Ecdysozoa</taxon>
        <taxon>Nematoda</taxon>
        <taxon>Chromadorea</taxon>
        <taxon>Rhabditida</taxon>
        <taxon>Rhabditina</taxon>
        <taxon>Rhabditomorpha</taxon>
        <taxon>Rhabditoidea</taxon>
        <taxon>Rhabditidae</taxon>
        <taxon>Mesorhabditinae</taxon>
        <taxon>Mesorhabditis</taxon>
    </lineage>
</organism>
<protein>
    <recommendedName>
        <fullName evidence="2">C-type lectin domain-containing protein</fullName>
    </recommendedName>
</protein>
<dbReference type="Gene3D" id="3.10.100.10">
    <property type="entry name" value="Mannose-Binding Protein A, subunit A"/>
    <property type="match status" value="2"/>
</dbReference>
<dbReference type="AlphaFoldDB" id="A0AA36CLH5"/>